<accession>A0A1C0U1Z1</accession>
<comment type="caution">
    <text evidence="1">The sequence shown here is derived from an EMBL/GenBank/DDBJ whole genome shotgun (WGS) entry which is preliminary data.</text>
</comment>
<gene>
    <name evidence="1" type="ORF">Ppb6_03038</name>
</gene>
<sequence length="35" mass="3676">MSDLIYLTLKGHKQGLISAGCSSIDSIGNKGQLNL</sequence>
<organism evidence="1 2">
    <name type="scientific">Photorhabdus australis subsp. thailandensis</name>
    <dbReference type="NCBI Taxonomy" id="2805096"/>
    <lineage>
        <taxon>Bacteria</taxon>
        <taxon>Pseudomonadati</taxon>
        <taxon>Pseudomonadota</taxon>
        <taxon>Gammaproteobacteria</taxon>
        <taxon>Enterobacterales</taxon>
        <taxon>Morganellaceae</taxon>
        <taxon>Photorhabdus</taxon>
    </lineage>
</organism>
<proteinExistence type="predicted"/>
<name>A0A1C0U1Z1_9GAMM</name>
<dbReference type="STRING" id="286156.Ppb6_03038"/>
<dbReference type="Proteomes" id="UP000093476">
    <property type="component" value="Unassembled WGS sequence"/>
</dbReference>
<keyword evidence="2" id="KW-1185">Reference proteome</keyword>
<dbReference type="EMBL" id="LOMY01000104">
    <property type="protein sequence ID" value="OCQ51923.1"/>
    <property type="molecule type" value="Genomic_DNA"/>
</dbReference>
<dbReference type="AlphaFoldDB" id="A0A1C0U1Z1"/>
<reference evidence="1 2" key="1">
    <citation type="submission" date="2015-12" db="EMBL/GenBank/DDBJ databases">
        <title>Genome comparisons provide insights into the role of secondary metabolites in the pathogenic phase of the Photorhabdus life cycle.</title>
        <authorList>
            <person name="Tobias N.J."/>
            <person name="Mishra B."/>
            <person name="Gupta D.K."/>
            <person name="Thines M."/>
            <person name="Stinear T.P."/>
            <person name="Bode H.B."/>
        </authorList>
    </citation>
    <scope>NUCLEOTIDE SEQUENCE [LARGE SCALE GENOMIC DNA]</scope>
    <source>
        <strain evidence="1 2">PB68.1</strain>
    </source>
</reference>
<evidence type="ECO:0008006" key="3">
    <source>
        <dbReference type="Google" id="ProtNLM"/>
    </source>
</evidence>
<protein>
    <recommendedName>
        <fullName evidence="3">Major exported protein</fullName>
    </recommendedName>
</protein>
<evidence type="ECO:0000313" key="2">
    <source>
        <dbReference type="Proteomes" id="UP000093476"/>
    </source>
</evidence>
<evidence type="ECO:0000313" key="1">
    <source>
        <dbReference type="EMBL" id="OCQ51923.1"/>
    </source>
</evidence>